<feature type="region of interest" description="Disordered" evidence="1">
    <location>
        <begin position="60"/>
        <end position="79"/>
    </location>
</feature>
<reference evidence="2" key="2">
    <citation type="journal article" date="2021" name="Microbiome">
        <title>Successional dynamics and alternative stable states in a saline activated sludge microbial community over 9 years.</title>
        <authorList>
            <person name="Wang Y."/>
            <person name="Ye J."/>
            <person name="Ju F."/>
            <person name="Liu L."/>
            <person name="Boyd J.A."/>
            <person name="Deng Y."/>
            <person name="Parks D.H."/>
            <person name="Jiang X."/>
            <person name="Yin X."/>
            <person name="Woodcroft B.J."/>
            <person name="Tyson G.W."/>
            <person name="Hugenholtz P."/>
            <person name="Polz M.F."/>
            <person name="Zhang T."/>
        </authorList>
    </citation>
    <scope>NUCLEOTIDE SEQUENCE</scope>
    <source>
        <strain evidence="2">HKST-UBA10</strain>
    </source>
</reference>
<reference evidence="2" key="1">
    <citation type="submission" date="2020-04" db="EMBL/GenBank/DDBJ databases">
        <authorList>
            <person name="Zhang T."/>
        </authorList>
    </citation>
    <scope>NUCLEOTIDE SEQUENCE</scope>
    <source>
        <strain evidence="2">HKST-UBA10</strain>
    </source>
</reference>
<evidence type="ECO:0000313" key="2">
    <source>
        <dbReference type="EMBL" id="MCA9382627.1"/>
    </source>
</evidence>
<dbReference type="EMBL" id="JAGQLG010000185">
    <property type="protein sequence ID" value="MCA9382627.1"/>
    <property type="molecule type" value="Genomic_DNA"/>
</dbReference>
<protein>
    <submittedName>
        <fullName evidence="2">Uncharacterized protein</fullName>
    </submittedName>
</protein>
<organism evidence="2 3">
    <name type="scientific">Candidatus Dojkabacteria bacterium</name>
    <dbReference type="NCBI Taxonomy" id="2099670"/>
    <lineage>
        <taxon>Bacteria</taxon>
        <taxon>Candidatus Dojkabacteria</taxon>
    </lineage>
</organism>
<name>A0A955L436_9BACT</name>
<accession>A0A955L436</accession>
<comment type="caution">
    <text evidence="2">The sequence shown here is derived from an EMBL/GenBank/DDBJ whole genome shotgun (WGS) entry which is preliminary data.</text>
</comment>
<evidence type="ECO:0000256" key="1">
    <source>
        <dbReference type="SAM" id="MobiDB-lite"/>
    </source>
</evidence>
<dbReference type="Proteomes" id="UP000782843">
    <property type="component" value="Unassembled WGS sequence"/>
</dbReference>
<gene>
    <name evidence="2" type="ORF">KC660_04460</name>
</gene>
<proteinExistence type="predicted"/>
<dbReference type="AlphaFoldDB" id="A0A955L436"/>
<sequence length="79" mass="8181">MAVETAAVLQIVHLLNGDSGEIVASGVDGDGVTYDLVRTFDLNTEWIAVPAGRFGEDGVERLPVPGESTEAGASIVVEP</sequence>
<evidence type="ECO:0000313" key="3">
    <source>
        <dbReference type="Proteomes" id="UP000782843"/>
    </source>
</evidence>